<dbReference type="CDD" id="cd00152">
    <property type="entry name" value="PTX"/>
    <property type="match status" value="1"/>
</dbReference>
<evidence type="ECO:0000256" key="6">
    <source>
        <dbReference type="PROSITE-ProRule" id="PRU01172"/>
    </source>
</evidence>
<reference evidence="10" key="4">
    <citation type="submission" date="2025-08" db="UniProtKB">
        <authorList>
            <consortium name="Ensembl"/>
        </authorList>
    </citation>
    <scope>IDENTIFICATION</scope>
</reference>
<dbReference type="OrthoDB" id="8871962at2759"/>
<evidence type="ECO:0000256" key="3">
    <source>
        <dbReference type="ARBA" id="ARBA00022837"/>
    </source>
</evidence>
<comment type="caution">
    <text evidence="6">Lacks conserved residue(s) required for the propagation of feature annotation.</text>
</comment>
<reference evidence="11" key="2">
    <citation type="journal article" date="2017" name="Sci. Adv.">
        <title>A tail of two voltages: Proteomic comparison of the three electric organs of the electric eel.</title>
        <authorList>
            <person name="Traeger L.L."/>
            <person name="Sabat G."/>
            <person name="Barrett-Wilt G.A."/>
            <person name="Wells G.B."/>
            <person name="Sussman M.R."/>
        </authorList>
    </citation>
    <scope>NUCLEOTIDE SEQUENCE [LARGE SCALE GENOMIC DNA]</scope>
</reference>
<dbReference type="Proteomes" id="UP000314983">
    <property type="component" value="Chromosome 14"/>
</dbReference>
<reference evidence="10" key="3">
    <citation type="submission" date="2020-05" db="EMBL/GenBank/DDBJ databases">
        <title>Electrophorus electricus (electric eel) genome, fEleEle1, primary haplotype.</title>
        <authorList>
            <person name="Myers G."/>
            <person name="Meyer A."/>
            <person name="Fedrigo O."/>
            <person name="Formenti G."/>
            <person name="Rhie A."/>
            <person name="Tracey A."/>
            <person name="Sims Y."/>
            <person name="Jarvis E.D."/>
        </authorList>
    </citation>
    <scope>NUCLEOTIDE SEQUENCE [LARGE SCALE GENOMIC DNA]</scope>
</reference>
<dbReference type="AlphaFoldDB" id="A0A4W4F6H0"/>
<dbReference type="PROSITE" id="PS51828">
    <property type="entry name" value="PTX_2"/>
    <property type="match status" value="1"/>
</dbReference>
<dbReference type="InterPro" id="IPR013320">
    <property type="entry name" value="ConA-like_dom_sf"/>
</dbReference>
<dbReference type="Gene3D" id="2.60.120.200">
    <property type="match status" value="1"/>
</dbReference>
<feature type="signal peptide" evidence="8">
    <location>
        <begin position="1"/>
        <end position="22"/>
    </location>
</feature>
<keyword evidence="4" id="KW-1015">Disulfide bond</keyword>
<dbReference type="InterPro" id="IPR030476">
    <property type="entry name" value="Pentaxin_CS"/>
</dbReference>
<evidence type="ECO:0000256" key="8">
    <source>
        <dbReference type="SAM" id="SignalP"/>
    </source>
</evidence>
<dbReference type="GeneID" id="113579490"/>
<feature type="domain" description="Pentraxin (PTX)" evidence="9">
    <location>
        <begin position="222"/>
        <end position="423"/>
    </location>
</feature>
<dbReference type="PANTHER" id="PTHR19277">
    <property type="entry name" value="PENTRAXIN"/>
    <property type="match status" value="1"/>
</dbReference>
<dbReference type="SUPFAM" id="SSF49899">
    <property type="entry name" value="Concanavalin A-like lectins/glucanases"/>
    <property type="match status" value="1"/>
</dbReference>
<dbReference type="InterPro" id="IPR051360">
    <property type="entry name" value="Neuronal_Pentraxin_Related"/>
</dbReference>
<evidence type="ECO:0000259" key="9">
    <source>
        <dbReference type="PROSITE" id="PS51828"/>
    </source>
</evidence>
<dbReference type="CTD" id="556906"/>
<reference evidence="11" key="1">
    <citation type="journal article" date="2014" name="Science">
        <title>Nonhuman genetics. Genomic basis for the convergent evolution of electric organs.</title>
        <authorList>
            <person name="Gallant J.R."/>
            <person name="Traeger L.L."/>
            <person name="Volkening J.D."/>
            <person name="Moffett H."/>
            <person name="Chen P.H."/>
            <person name="Novina C.D."/>
            <person name="Phillips G.N.Jr."/>
            <person name="Anand R."/>
            <person name="Wells G.B."/>
            <person name="Pinch M."/>
            <person name="Guth R."/>
            <person name="Unguez G.A."/>
            <person name="Albert J.S."/>
            <person name="Zakon H.H."/>
            <person name="Samanta M.P."/>
            <person name="Sussman M.R."/>
        </authorList>
    </citation>
    <scope>NUCLEOTIDE SEQUENCE [LARGE SCALE GENOMIC DNA]</scope>
</reference>
<reference evidence="10" key="5">
    <citation type="submission" date="2025-09" db="UniProtKB">
        <authorList>
            <consortium name="Ensembl"/>
        </authorList>
    </citation>
    <scope>IDENTIFICATION</scope>
</reference>
<dbReference type="Pfam" id="PF00354">
    <property type="entry name" value="Pentaxin"/>
    <property type="match status" value="1"/>
</dbReference>
<evidence type="ECO:0000313" key="10">
    <source>
        <dbReference type="Ensembl" id="ENSEEEP00000019747.1"/>
    </source>
</evidence>
<organism evidence="10 11">
    <name type="scientific">Electrophorus electricus</name>
    <name type="common">Electric eel</name>
    <name type="synonym">Gymnotus electricus</name>
    <dbReference type="NCBI Taxonomy" id="8005"/>
    <lineage>
        <taxon>Eukaryota</taxon>
        <taxon>Metazoa</taxon>
        <taxon>Chordata</taxon>
        <taxon>Craniata</taxon>
        <taxon>Vertebrata</taxon>
        <taxon>Euteleostomi</taxon>
        <taxon>Actinopterygii</taxon>
        <taxon>Neopterygii</taxon>
        <taxon>Teleostei</taxon>
        <taxon>Ostariophysi</taxon>
        <taxon>Gymnotiformes</taxon>
        <taxon>Gymnotoidei</taxon>
        <taxon>Gymnotidae</taxon>
        <taxon>Electrophorus</taxon>
    </lineage>
</organism>
<evidence type="ECO:0000256" key="1">
    <source>
        <dbReference type="ARBA" id="ARBA00001913"/>
    </source>
</evidence>
<dbReference type="Ensembl" id="ENSEEET00000019965.2">
    <property type="protein sequence ID" value="ENSEEEP00000019747.1"/>
    <property type="gene ID" value="ENSEEEG00000009664.2"/>
</dbReference>
<evidence type="ECO:0000256" key="5">
    <source>
        <dbReference type="ARBA" id="ARBA00023180"/>
    </source>
</evidence>
<dbReference type="OMA" id="CFCALGC"/>
<keyword evidence="7" id="KW-0175">Coiled coil</keyword>
<keyword evidence="5" id="KW-0325">Glycoprotein</keyword>
<proteinExistence type="predicted"/>
<evidence type="ECO:0000256" key="2">
    <source>
        <dbReference type="ARBA" id="ARBA00022723"/>
    </source>
</evidence>
<dbReference type="FunFam" id="2.60.120.200:FF:000012">
    <property type="entry name" value="neuronal pentraxin receptor"/>
    <property type="match status" value="1"/>
</dbReference>
<dbReference type="PROSITE" id="PS00289">
    <property type="entry name" value="PTX_1"/>
    <property type="match status" value="1"/>
</dbReference>
<dbReference type="SMART" id="SM00159">
    <property type="entry name" value="PTX"/>
    <property type="match status" value="1"/>
</dbReference>
<keyword evidence="8" id="KW-0732">Signal</keyword>
<evidence type="ECO:0000256" key="4">
    <source>
        <dbReference type="ARBA" id="ARBA00023157"/>
    </source>
</evidence>
<feature type="coiled-coil region" evidence="7">
    <location>
        <begin position="122"/>
        <end position="214"/>
    </location>
</feature>
<dbReference type="STRING" id="8005.ENSEEEP00000019747"/>
<dbReference type="PANTHER" id="PTHR19277:SF1">
    <property type="entry name" value="NEURONAL PENTRAXIN-2"/>
    <property type="match status" value="1"/>
</dbReference>
<keyword evidence="11" id="KW-1185">Reference proteome</keyword>
<dbReference type="GO" id="GO:0046872">
    <property type="term" value="F:metal ion binding"/>
    <property type="evidence" value="ECO:0007669"/>
    <property type="project" value="UniProtKB-KW"/>
</dbReference>
<comment type="cofactor">
    <cofactor evidence="1">
        <name>Ca(2+)</name>
        <dbReference type="ChEBI" id="CHEBI:29108"/>
    </cofactor>
</comment>
<protein>
    <recommendedName>
        <fullName evidence="9">Pentraxin (PTX) domain-containing protein</fullName>
    </recommendedName>
</protein>
<dbReference type="RefSeq" id="XP_026869270.1">
    <property type="nucleotide sequence ID" value="XM_027013469.2"/>
</dbReference>
<name>A0A4W4F6H0_ELEEL</name>
<dbReference type="GeneTree" id="ENSGT01060000248591"/>
<dbReference type="KEGG" id="eee:113579490"/>
<evidence type="ECO:0000313" key="11">
    <source>
        <dbReference type="Proteomes" id="UP000314983"/>
    </source>
</evidence>
<keyword evidence="2" id="KW-0479">Metal-binding</keyword>
<feature type="chain" id="PRO_5021321609" description="Pentraxin (PTX) domain-containing protein" evidence="8">
    <location>
        <begin position="23"/>
        <end position="434"/>
    </location>
</feature>
<dbReference type="InterPro" id="IPR001759">
    <property type="entry name" value="PTX_dom"/>
</dbReference>
<evidence type="ECO:0000256" key="7">
    <source>
        <dbReference type="SAM" id="Coils"/>
    </source>
</evidence>
<accession>A0A4W4F6H0</accession>
<keyword evidence="3" id="KW-0106">Calcium</keyword>
<dbReference type="PRINTS" id="PR00895">
    <property type="entry name" value="PENTAXIN"/>
</dbReference>
<sequence length="434" mass="48937">MRSPLVGLMCVFTFTCVNVVHGQENQGKYFLCTAVPIEEETSCPIQSASVKSAAQQEELRSTVTQLRQTVGQQKKTIVSQMNTIKELTNKISRCKPAGNNFTTWRKNNQTMDDVPSDPNETIDVLTKTMLSLKERLQNLEQQQMRANLSGAQFPSALQGLLQRRLTELEKQLLKKDQELEAEKAQLYNETAAHRQHTENTLDSLVNRISELEKGNARFKSPEGFKLSFPLRRNYLFGRVKKSLPEMYAFTVCMWLRSSASSGIGTPFSYGVPGQANEIVLIEWSQNPMELLINNKVAELPLSLGDGKWHHICITWTTRDGVWEAYQDGQRLGTGEYLASWHPIKPGGVIILGQEQDAVGGRFDAVQAFVGELCHFNMWDRVLRYTDISSMANCSTYLPGNIVAWDNSNVDVFGGASKMPHEICEDMLYDNWTPL</sequence>
<gene>
    <name evidence="10" type="primary">nptx2b</name>
</gene>